<evidence type="ECO:0000256" key="1">
    <source>
        <dbReference type="SAM" id="MobiDB-lite"/>
    </source>
</evidence>
<feature type="compositionally biased region" description="Basic and acidic residues" evidence="1">
    <location>
        <begin position="303"/>
        <end position="313"/>
    </location>
</feature>
<accession>A0A316VSE4</accession>
<dbReference type="InterPro" id="IPR007902">
    <property type="entry name" value="Chl4/mis15/CENP-N"/>
</dbReference>
<dbReference type="OrthoDB" id="6585699at2759"/>
<feature type="region of interest" description="Disordered" evidence="1">
    <location>
        <begin position="383"/>
        <end position="404"/>
    </location>
</feature>
<sequence length="554" mass="59071">MAITTDLLGASTIPGSSATGQKSIHTLQSIPSSTLLAPTPALRRLLTILPKASICSLVSRWLSSLSSSGRSTDRDITPPSFSRRNAGASTGTSTSTYLDLHESRRARNVEELRALWKGPMLDGRVPKSRAVDRIMETDWPEGISYAMVSMISAEALQVSPTSRTWTAARAFFDDGDATPSALRGISPQAMQARLTSELRNYFTHHLYLLQTPVTSITSSFIHLHLTLPPHAPDICGGTHILYVPGTRWVLLSGSLGRAGGGNSRSILHAALAQALGALEVRGPKSAVAGRSSTKGGRDEEDSEGKVDKTLPELKGKDPRALLDVLLAGEAEAAGVPATKSDAGFGNASARPGAEGGAGRAMRHGHAEDEPLLGANKRKRLLDASSADAQLQESSAADFDATGTAEHPAVRAARLSLQRKVETHRQKEIRELFGERMGKGNKDIPSIERIDYELHLPTPAEGPYRPVSLAGPGAEPIRLRIQGTHILAGMRALVQSGADDKSANAKDGKRSEEEAGAARRDRKGLPTWLTDVRGTRVVVRPVKKAAEGDESLEAR</sequence>
<feature type="region of interest" description="Disordered" evidence="1">
    <location>
        <begin position="337"/>
        <end position="370"/>
    </location>
</feature>
<dbReference type="GO" id="GO:0007059">
    <property type="term" value="P:chromosome segregation"/>
    <property type="evidence" value="ECO:0007669"/>
    <property type="project" value="InterPro"/>
</dbReference>
<dbReference type="InParanoid" id="A0A316VSE4"/>
<gene>
    <name evidence="2" type="ORF">IE81DRAFT_349139</name>
</gene>
<dbReference type="RefSeq" id="XP_025367686.1">
    <property type="nucleotide sequence ID" value="XM_025516354.1"/>
</dbReference>
<dbReference type="AlphaFoldDB" id="A0A316VSE4"/>
<name>A0A316VSE4_9BASI</name>
<dbReference type="GeneID" id="37038224"/>
<feature type="region of interest" description="Disordered" evidence="1">
    <location>
        <begin position="496"/>
        <end position="526"/>
    </location>
</feature>
<dbReference type="STRING" id="1522189.A0A316VSE4"/>
<feature type="compositionally biased region" description="Low complexity" evidence="1">
    <location>
        <begin position="86"/>
        <end position="96"/>
    </location>
</feature>
<protein>
    <recommendedName>
        <fullName evidence="4">CHL4-domain-containing protein</fullName>
    </recommendedName>
</protein>
<evidence type="ECO:0008006" key="4">
    <source>
        <dbReference type="Google" id="ProtNLM"/>
    </source>
</evidence>
<keyword evidence="3" id="KW-1185">Reference proteome</keyword>
<dbReference type="EMBL" id="KZ819414">
    <property type="protein sequence ID" value="PWN40526.1"/>
    <property type="molecule type" value="Genomic_DNA"/>
</dbReference>
<proteinExistence type="predicted"/>
<organism evidence="2 3">
    <name type="scientific">Ceraceosorus guamensis</name>
    <dbReference type="NCBI Taxonomy" id="1522189"/>
    <lineage>
        <taxon>Eukaryota</taxon>
        <taxon>Fungi</taxon>
        <taxon>Dikarya</taxon>
        <taxon>Basidiomycota</taxon>
        <taxon>Ustilaginomycotina</taxon>
        <taxon>Exobasidiomycetes</taxon>
        <taxon>Ceraceosorales</taxon>
        <taxon>Ceraceosoraceae</taxon>
        <taxon>Ceraceosorus</taxon>
    </lineage>
</organism>
<feature type="compositionally biased region" description="Basic and acidic residues" evidence="1">
    <location>
        <begin position="497"/>
        <end position="518"/>
    </location>
</feature>
<evidence type="ECO:0000313" key="3">
    <source>
        <dbReference type="Proteomes" id="UP000245783"/>
    </source>
</evidence>
<feature type="region of interest" description="Disordered" evidence="1">
    <location>
        <begin position="283"/>
        <end position="313"/>
    </location>
</feature>
<reference evidence="2 3" key="1">
    <citation type="journal article" date="2018" name="Mol. Biol. Evol.">
        <title>Broad Genomic Sampling Reveals a Smut Pathogenic Ancestry of the Fungal Clade Ustilaginomycotina.</title>
        <authorList>
            <person name="Kijpornyongpan T."/>
            <person name="Mondo S.J."/>
            <person name="Barry K."/>
            <person name="Sandor L."/>
            <person name="Lee J."/>
            <person name="Lipzen A."/>
            <person name="Pangilinan J."/>
            <person name="LaButti K."/>
            <person name="Hainaut M."/>
            <person name="Henrissat B."/>
            <person name="Grigoriev I.V."/>
            <person name="Spatafora J.W."/>
            <person name="Aime M.C."/>
        </authorList>
    </citation>
    <scope>NUCLEOTIDE SEQUENCE [LARGE SCALE GENOMIC DNA]</scope>
    <source>
        <strain evidence="2 3">MCA 4658</strain>
    </source>
</reference>
<dbReference type="Proteomes" id="UP000245783">
    <property type="component" value="Unassembled WGS sequence"/>
</dbReference>
<dbReference type="GO" id="GO:0034080">
    <property type="term" value="P:CENP-A containing chromatin assembly"/>
    <property type="evidence" value="ECO:0007669"/>
    <property type="project" value="InterPro"/>
</dbReference>
<feature type="region of interest" description="Disordered" evidence="1">
    <location>
        <begin position="66"/>
        <end position="99"/>
    </location>
</feature>
<dbReference type="Pfam" id="PF05238">
    <property type="entry name" value="CENP-N"/>
    <property type="match status" value="2"/>
</dbReference>
<evidence type="ECO:0000313" key="2">
    <source>
        <dbReference type="EMBL" id="PWN40526.1"/>
    </source>
</evidence>